<sequence length="609" mass="65188">MVCFYQKSQASCAQANGPLPEDTQGPVPVFPSTQAPPTIPDTRADTSDASSYSGSEERGLDEVLSATIITLSPGLFNPETAQSVAVFQRACDPEESSVPPASDAAARHRPSLALFERVSLRNLTSEVEAHLIQTSRVPSESMIIVQTQDMPEMIVFQAAPALPGDVAEDACPSLDTDMGAMPDGPESAPGQTMPFTDTEEAVMALIQQCVTFDPVCTEVTADQPEDVPPMPAETSLSAPEHAQNLVPVHRDTAPTIDTDAAVRFETTSSPISVGAADHYPTFSRQSHVTDTVLSPHPPQFLVRTPIPLATSSEESKMTVETTDTHPNSPTAPPADSLVDMYIKRHHLSSAPKQADCTPVLEDLPFPIVPSLEYQTSLVPEMTLVSAQVSCMPAVIQDDPRFHTAQWLSQYQDGVSMVTGNAALAGYLRLSSATAPVLGAEVSTGPCVDYACPVSCGRLCRLGRHDSRGRLRAPVNVPARGLSRLSFPGWQDCGHLCSCHCYPHDRRQSRASPGYLDVPPSANAAPEGETLAPFLPTPSCSVDFVCCHGCCVSANVSRCGQTPRPLLTRYHSAQHKCCSRNELSNVDSSGCAHICHQGVPESRQEKTRAE</sequence>
<accession>A0AAD8ZC54</accession>
<feature type="region of interest" description="Disordered" evidence="1">
    <location>
        <begin position="13"/>
        <end position="58"/>
    </location>
</feature>
<dbReference type="EMBL" id="JAROKS010000014">
    <property type="protein sequence ID" value="KAK1796888.1"/>
    <property type="molecule type" value="Genomic_DNA"/>
</dbReference>
<dbReference type="AlphaFoldDB" id="A0AAD8ZC54"/>
<evidence type="ECO:0000313" key="2">
    <source>
        <dbReference type="EMBL" id="KAK1796888.1"/>
    </source>
</evidence>
<evidence type="ECO:0000256" key="1">
    <source>
        <dbReference type="SAM" id="MobiDB-lite"/>
    </source>
</evidence>
<comment type="caution">
    <text evidence="2">The sequence shown here is derived from an EMBL/GenBank/DDBJ whole genome shotgun (WGS) entry which is preliminary data.</text>
</comment>
<organism evidence="2 3">
    <name type="scientific">Electrophorus voltai</name>
    <dbReference type="NCBI Taxonomy" id="2609070"/>
    <lineage>
        <taxon>Eukaryota</taxon>
        <taxon>Metazoa</taxon>
        <taxon>Chordata</taxon>
        <taxon>Craniata</taxon>
        <taxon>Vertebrata</taxon>
        <taxon>Euteleostomi</taxon>
        <taxon>Actinopterygii</taxon>
        <taxon>Neopterygii</taxon>
        <taxon>Teleostei</taxon>
        <taxon>Ostariophysi</taxon>
        <taxon>Gymnotiformes</taxon>
        <taxon>Gymnotoidei</taxon>
        <taxon>Gymnotidae</taxon>
        <taxon>Electrophorus</taxon>
    </lineage>
</organism>
<proteinExistence type="predicted"/>
<gene>
    <name evidence="2" type="ORF">P4O66_000974</name>
</gene>
<feature type="region of interest" description="Disordered" evidence="1">
    <location>
        <begin position="312"/>
        <end position="333"/>
    </location>
</feature>
<protein>
    <submittedName>
        <fullName evidence="2">Uncharacterized protein</fullName>
    </submittedName>
</protein>
<reference evidence="2" key="1">
    <citation type="submission" date="2023-03" db="EMBL/GenBank/DDBJ databases">
        <title>Electrophorus voltai genome.</title>
        <authorList>
            <person name="Bian C."/>
        </authorList>
    </citation>
    <scope>NUCLEOTIDE SEQUENCE</scope>
    <source>
        <strain evidence="2">CB-2022</strain>
        <tissue evidence="2">Muscle</tissue>
    </source>
</reference>
<feature type="compositionally biased region" description="Polar residues" evidence="1">
    <location>
        <begin position="318"/>
        <end position="328"/>
    </location>
</feature>
<dbReference type="Proteomes" id="UP001239994">
    <property type="component" value="Unassembled WGS sequence"/>
</dbReference>
<keyword evidence="3" id="KW-1185">Reference proteome</keyword>
<name>A0AAD8ZC54_9TELE</name>
<evidence type="ECO:0000313" key="3">
    <source>
        <dbReference type="Proteomes" id="UP001239994"/>
    </source>
</evidence>